<evidence type="ECO:0000259" key="2">
    <source>
        <dbReference type="Pfam" id="PF08929"/>
    </source>
</evidence>
<dbReference type="InterPro" id="IPR028983">
    <property type="entry name" value="PA2201-like_C"/>
</dbReference>
<dbReference type="Proteomes" id="UP001075704">
    <property type="component" value="Unassembled WGS sequence"/>
</dbReference>
<evidence type="ECO:0000259" key="1">
    <source>
        <dbReference type="Pfam" id="PF08928"/>
    </source>
</evidence>
<comment type="caution">
    <text evidence="3">The sequence shown here is derived from an EMBL/GenBank/DDBJ whole genome shotgun (WGS) entry which is preliminary data.</text>
</comment>
<dbReference type="InterPro" id="IPR015024">
    <property type="entry name" value="PoNi_N"/>
</dbReference>
<dbReference type="RefSeq" id="WP_044300581.1">
    <property type="nucleotide sequence ID" value="NZ_CP036542.1"/>
</dbReference>
<sequence>MTVRDKYGTIDSFTQVIREYSEYIREDEADIEYIREKEKGGVQAYSLPNDEVIANTHLLDINYRLRIMLASYSMGVEIEELHKQYIVIAPLFAETWNRITTVVPILQMLSIGILINIDDVYFDKLVQVVEKDGRKDFSLGYLIHYRKPDWNISLNSYIQKSPYQHIQNIVTMAQSDKKEAVKCLKQYLTKYWYKGHSSEAWYNLHKKDINSYFGYWSFESGALVKVLGLDDSSLKGLQYYPYDMVHWNEK</sequence>
<dbReference type="InterPro" id="IPR015025">
    <property type="entry name" value="PoNi_C"/>
</dbReference>
<dbReference type="Pfam" id="PF08929">
    <property type="entry name" value="PoNi_C"/>
    <property type="match status" value="1"/>
</dbReference>
<gene>
    <name evidence="3" type="ORF">EE52_0212180</name>
    <name evidence="4" type="ORF">O1422_04855</name>
</gene>
<name>A0A0I9S9J8_BACFG</name>
<feature type="domain" description="PoNi N-terminal" evidence="1">
    <location>
        <begin position="4"/>
        <end position="126"/>
    </location>
</feature>
<evidence type="ECO:0000313" key="3">
    <source>
        <dbReference type="EMBL" id="KFX74476.1"/>
    </source>
</evidence>
<dbReference type="Pfam" id="PF08928">
    <property type="entry name" value="PoNi_N"/>
    <property type="match status" value="1"/>
</dbReference>
<reference evidence="3" key="2">
    <citation type="submission" date="2014-07" db="EMBL/GenBank/DDBJ databases">
        <title>Genetics and epidemiology of antimicrobial resistance in B. fragilis group.</title>
        <authorList>
            <person name="Sydenham T.V."/>
            <person name="Hasman H."/>
            <person name="Kemp M."/>
            <person name="Justesen U.S."/>
        </authorList>
    </citation>
    <scope>NUCLEOTIDE SEQUENCE [LARGE SCALE GENOMIC DNA]</scope>
    <source>
        <strain evidence="3">DCMOUH0018B</strain>
    </source>
</reference>
<feature type="domain" description="PoNi C-terminal" evidence="2">
    <location>
        <begin position="136"/>
        <end position="244"/>
    </location>
</feature>
<protein>
    <submittedName>
        <fullName evidence="4">DUF1911 domain-containing protein</fullName>
    </submittedName>
</protein>
<dbReference type="GeneID" id="82177422"/>
<reference evidence="3" key="1">
    <citation type="book" date="2014" name="THE 24TH EUROPEAN CONGRESS OF CLINICAL MICROBIOLOGY AND INFECTIOUS DISEASES" publisher="ECCMID 2014" city="Barcelona, Spain">
        <title>Identification of resistance genes in three multidrug-resistant Bacteroides fragilis isolates by whole genome sequencing.</title>
        <editorList>
            <person name="Unknown"/>
            <person name="A."/>
        </editorList>
        <authorList>
            <person name="Sydenham T.V."/>
            <person name="Hasman H."/>
            <person name="Wang M."/>
            <person name="Soki J."/>
            <person name="Nagy E."/>
            <person name="Justesen U.S."/>
        </authorList>
    </citation>
    <scope>NUCLEOTIDE SEQUENCE</scope>
    <source>
        <strain evidence="3">DCMOUH0018B</strain>
    </source>
</reference>
<accession>A0A0I9S9J8</accession>
<dbReference type="AlphaFoldDB" id="A0A0I9S9J8"/>
<dbReference type="EMBL" id="JAPUAC010000002">
    <property type="protein sequence ID" value="MCZ2653491.1"/>
    <property type="molecule type" value="Genomic_DNA"/>
</dbReference>
<dbReference type="PATRIC" id="fig|817.53.peg.2514"/>
<evidence type="ECO:0000313" key="4">
    <source>
        <dbReference type="EMBL" id="MCZ2653491.1"/>
    </source>
</evidence>
<proteinExistence type="predicted"/>
<dbReference type="SUPFAM" id="SSF140731">
    <property type="entry name" value="PA2201 C-terminal domain-like"/>
    <property type="match status" value="1"/>
</dbReference>
<organism evidence="3">
    <name type="scientific">Bacteroides fragilis</name>
    <dbReference type="NCBI Taxonomy" id="817"/>
    <lineage>
        <taxon>Bacteria</taxon>
        <taxon>Pseudomonadati</taxon>
        <taxon>Bacteroidota</taxon>
        <taxon>Bacteroidia</taxon>
        <taxon>Bacteroidales</taxon>
        <taxon>Bacteroidaceae</taxon>
        <taxon>Bacteroides</taxon>
    </lineage>
</organism>
<reference evidence="4" key="3">
    <citation type="submission" date="2022-12" db="EMBL/GenBank/DDBJ databases">
        <title>Development of a Multilocus Sequence Typing Scheme for Bacteroides fragilis Based on Whole Genome Sequencing Data and Clinical Application.</title>
        <authorList>
            <person name="Nielsen F.D."/>
            <person name="Justesen U.S."/>
        </authorList>
    </citation>
    <scope>NUCLEOTIDE SEQUENCE</scope>
    <source>
        <strain evidence="4">BF_BC_ODE_DK_2015_2</strain>
    </source>
</reference>
<dbReference type="Gene3D" id="1.10.3920.10">
    <property type="entry name" value="PA2201 C-terminal domain-like"/>
    <property type="match status" value="1"/>
</dbReference>
<dbReference type="EMBL" id="JMZZ02000147">
    <property type="protein sequence ID" value="KFX74476.1"/>
    <property type="molecule type" value="Genomic_DNA"/>
</dbReference>